<keyword evidence="1" id="KW-0732">Signal</keyword>
<comment type="caution">
    <text evidence="2">The sequence shown here is derived from an EMBL/GenBank/DDBJ whole genome shotgun (WGS) entry which is preliminary data.</text>
</comment>
<feature type="signal peptide" evidence="1">
    <location>
        <begin position="1"/>
        <end position="21"/>
    </location>
</feature>
<evidence type="ECO:0008006" key="4">
    <source>
        <dbReference type="Google" id="ProtNLM"/>
    </source>
</evidence>
<evidence type="ECO:0000313" key="3">
    <source>
        <dbReference type="Proteomes" id="UP000324479"/>
    </source>
</evidence>
<dbReference type="AlphaFoldDB" id="A0A5M6DL18"/>
<sequence length="60" mass="6437">MKLIFLPAVLVILCLGSSVGCDDSQPAAIEQTMSQEEIDKMDAEYEAEMEAAENDTVGEG</sequence>
<gene>
    <name evidence="2" type="ORF">FYK55_00040</name>
</gene>
<dbReference type="RefSeq" id="WP_150073967.1">
    <property type="nucleotide sequence ID" value="NZ_VWOX01000001.1"/>
</dbReference>
<proteinExistence type="predicted"/>
<reference evidence="2 3" key="1">
    <citation type="submission" date="2019-08" db="EMBL/GenBank/DDBJ databases">
        <authorList>
            <person name="Dhanesh K."/>
            <person name="Kumar G."/>
            <person name="Sasikala C."/>
            <person name="Venkata Ramana C."/>
        </authorList>
    </citation>
    <scope>NUCLEOTIDE SEQUENCE [LARGE SCALE GENOMIC DNA]</scope>
    <source>
        <strain evidence="2 3">JC645</strain>
    </source>
</reference>
<dbReference type="Proteomes" id="UP000324479">
    <property type="component" value="Unassembled WGS sequence"/>
</dbReference>
<keyword evidence="3" id="KW-1185">Reference proteome</keyword>
<organism evidence="2 3">
    <name type="scientific">Roseiconus nitratireducens</name>
    <dbReference type="NCBI Taxonomy" id="2605748"/>
    <lineage>
        <taxon>Bacteria</taxon>
        <taxon>Pseudomonadati</taxon>
        <taxon>Planctomycetota</taxon>
        <taxon>Planctomycetia</taxon>
        <taxon>Pirellulales</taxon>
        <taxon>Pirellulaceae</taxon>
        <taxon>Roseiconus</taxon>
    </lineage>
</organism>
<dbReference type="PROSITE" id="PS51257">
    <property type="entry name" value="PROKAR_LIPOPROTEIN"/>
    <property type="match status" value="1"/>
</dbReference>
<accession>A0A5M6DL18</accession>
<evidence type="ECO:0000313" key="2">
    <source>
        <dbReference type="EMBL" id="KAA5546860.1"/>
    </source>
</evidence>
<dbReference type="EMBL" id="VWOX01000001">
    <property type="protein sequence ID" value="KAA5546860.1"/>
    <property type="molecule type" value="Genomic_DNA"/>
</dbReference>
<name>A0A5M6DL18_9BACT</name>
<evidence type="ECO:0000256" key="1">
    <source>
        <dbReference type="SAM" id="SignalP"/>
    </source>
</evidence>
<feature type="chain" id="PRO_5024300261" description="Secreted protein" evidence="1">
    <location>
        <begin position="22"/>
        <end position="60"/>
    </location>
</feature>
<protein>
    <recommendedName>
        <fullName evidence="4">Secreted protein</fullName>
    </recommendedName>
</protein>